<comment type="caution">
    <text evidence="4">The sequence shown here is derived from an EMBL/GenBank/DDBJ whole genome shotgun (WGS) entry which is preliminary data.</text>
</comment>
<accession>A0ABW7IWD9</accession>
<dbReference type="InterPro" id="IPR048254">
    <property type="entry name" value="CDP_ALCOHOL_P_TRANSF_CS"/>
</dbReference>
<evidence type="ECO:0000256" key="3">
    <source>
        <dbReference type="SAM" id="Phobius"/>
    </source>
</evidence>
<sequence>MLDRHVIPIIKKPLESLARYCVLHHVKADQITIISFVIGLLAIPALWGQYYLLALIFIVLNRIGDGLDGAIARQTQPSDSGGFLDISLDFIFYALIPFGFILANPAQNALWGALLIVSFVGTGSSFLAFASIAGKHDIANPVYQNKSLYYMSGITEGTETIAFFIAFCLWPSLFPQLAAIFSILCLVTTMNRIWAGYRTIQTFENKQNKEEGL</sequence>
<evidence type="ECO:0000313" key="4">
    <source>
        <dbReference type="EMBL" id="MFH0265350.1"/>
    </source>
</evidence>
<feature type="transmembrane region" description="Helical" evidence="3">
    <location>
        <begin position="81"/>
        <end position="103"/>
    </location>
</feature>
<keyword evidence="5" id="KW-1185">Reference proteome</keyword>
<feature type="transmembrane region" description="Helical" evidence="3">
    <location>
        <begin position="173"/>
        <end position="194"/>
    </location>
</feature>
<dbReference type="Proteomes" id="UP001607151">
    <property type="component" value="Unassembled WGS sequence"/>
</dbReference>
<evidence type="ECO:0000313" key="5">
    <source>
        <dbReference type="Proteomes" id="UP001607151"/>
    </source>
</evidence>
<dbReference type="Pfam" id="PF01066">
    <property type="entry name" value="CDP-OH_P_transf"/>
    <property type="match status" value="1"/>
</dbReference>
<dbReference type="RefSeq" id="WP_089138666.1">
    <property type="nucleotide sequence ID" value="NZ_AP018685.1"/>
</dbReference>
<dbReference type="EC" id="2.7.8.-" evidence="4"/>
<name>A0ABW7IWD9_9VIBR</name>
<keyword evidence="1 2" id="KW-0808">Transferase</keyword>
<evidence type="ECO:0000256" key="1">
    <source>
        <dbReference type="ARBA" id="ARBA00022679"/>
    </source>
</evidence>
<feature type="transmembrane region" description="Helical" evidence="3">
    <location>
        <begin position="33"/>
        <end position="60"/>
    </location>
</feature>
<evidence type="ECO:0000256" key="2">
    <source>
        <dbReference type="RuleBase" id="RU003750"/>
    </source>
</evidence>
<keyword evidence="3" id="KW-0812">Transmembrane</keyword>
<dbReference type="EMBL" id="JBIHSN010000002">
    <property type="protein sequence ID" value="MFH0265350.1"/>
    <property type="molecule type" value="Genomic_DNA"/>
</dbReference>
<comment type="similarity">
    <text evidence="2">Belongs to the CDP-alcohol phosphatidyltransferase class-I family.</text>
</comment>
<dbReference type="InterPro" id="IPR000462">
    <property type="entry name" value="CDP-OH_P_trans"/>
</dbReference>
<feature type="transmembrane region" description="Helical" evidence="3">
    <location>
        <begin position="109"/>
        <end position="128"/>
    </location>
</feature>
<dbReference type="PROSITE" id="PS00379">
    <property type="entry name" value="CDP_ALCOHOL_P_TRANSF"/>
    <property type="match status" value="1"/>
</dbReference>
<dbReference type="GO" id="GO:0016740">
    <property type="term" value="F:transferase activity"/>
    <property type="evidence" value="ECO:0007669"/>
    <property type="project" value="UniProtKB-KW"/>
</dbReference>
<keyword evidence="3" id="KW-0472">Membrane</keyword>
<keyword evidence="3" id="KW-1133">Transmembrane helix</keyword>
<dbReference type="Gene3D" id="1.20.120.1760">
    <property type="match status" value="1"/>
</dbReference>
<dbReference type="InterPro" id="IPR043130">
    <property type="entry name" value="CDP-OH_PTrfase_TM_dom"/>
</dbReference>
<gene>
    <name evidence="4" type="ORF">ACGRQ9_07555</name>
</gene>
<organism evidence="4 5">
    <name type="scientific">Vibrio rumoiensis</name>
    <dbReference type="NCBI Taxonomy" id="76258"/>
    <lineage>
        <taxon>Bacteria</taxon>
        <taxon>Pseudomonadati</taxon>
        <taxon>Pseudomonadota</taxon>
        <taxon>Gammaproteobacteria</taxon>
        <taxon>Vibrionales</taxon>
        <taxon>Vibrionaceae</taxon>
        <taxon>Vibrio</taxon>
    </lineage>
</organism>
<protein>
    <submittedName>
        <fullName evidence="4">CDP-alcohol phosphatidyltransferase family protein</fullName>
        <ecNumber evidence="4">2.7.8.-</ecNumber>
    </submittedName>
</protein>
<proteinExistence type="inferred from homology"/>
<reference evidence="4 5" key="1">
    <citation type="submission" date="2024-10" db="EMBL/GenBank/DDBJ databases">
        <authorList>
            <person name="Yibar A."/>
            <person name="Saticioglu I.B."/>
            <person name="Duman M."/>
            <person name="Ajmi N."/>
            <person name="Gurler F."/>
            <person name="Ay H."/>
            <person name="Onuk E."/>
            <person name="Guler S."/>
            <person name="Romalde J.L."/>
        </authorList>
    </citation>
    <scope>NUCLEOTIDE SEQUENCE [LARGE SCALE GENOMIC DNA]</scope>
    <source>
        <strain evidence="4 5">14-MA-B</strain>
    </source>
</reference>